<dbReference type="Proteomes" id="UP000270296">
    <property type="component" value="Unassembled WGS sequence"/>
</dbReference>
<dbReference type="AlphaFoldDB" id="A0A183JAK9"/>
<dbReference type="WBParaSite" id="SBAD_0001332001-mRNA-1">
    <property type="protein sequence ID" value="SBAD_0001332001-mRNA-1"/>
    <property type="gene ID" value="SBAD_0001332001"/>
</dbReference>
<gene>
    <name evidence="1" type="ORF">SBAD_LOCUS12907</name>
</gene>
<evidence type="ECO:0000313" key="1">
    <source>
        <dbReference type="EMBL" id="VDP52612.1"/>
    </source>
</evidence>
<accession>A0A183JAK9</accession>
<keyword evidence="2" id="KW-1185">Reference proteome</keyword>
<name>A0A183JAK9_9BILA</name>
<sequence>MDVDVYFYDEAESKEFPVARFATGIGEADRRGGIKITLDRGVVGDVTFSFSYSVSAIHESKQFCSGNNLNSLFLTR</sequence>
<evidence type="ECO:0000313" key="2">
    <source>
        <dbReference type="Proteomes" id="UP000270296"/>
    </source>
</evidence>
<evidence type="ECO:0000313" key="3">
    <source>
        <dbReference type="WBParaSite" id="SBAD_0001332001-mRNA-1"/>
    </source>
</evidence>
<dbReference type="EMBL" id="UZAM01019290">
    <property type="protein sequence ID" value="VDP52612.1"/>
    <property type="molecule type" value="Genomic_DNA"/>
</dbReference>
<reference evidence="3" key="1">
    <citation type="submission" date="2016-06" db="UniProtKB">
        <authorList>
            <consortium name="WormBaseParasite"/>
        </authorList>
    </citation>
    <scope>IDENTIFICATION</scope>
</reference>
<proteinExistence type="predicted"/>
<organism evidence="3">
    <name type="scientific">Soboliphyme baturini</name>
    <dbReference type="NCBI Taxonomy" id="241478"/>
    <lineage>
        <taxon>Eukaryota</taxon>
        <taxon>Metazoa</taxon>
        <taxon>Ecdysozoa</taxon>
        <taxon>Nematoda</taxon>
        <taxon>Enoplea</taxon>
        <taxon>Dorylaimia</taxon>
        <taxon>Dioctophymatida</taxon>
        <taxon>Dioctophymatoidea</taxon>
        <taxon>Soboliphymatidae</taxon>
        <taxon>Soboliphyme</taxon>
    </lineage>
</organism>
<protein>
    <submittedName>
        <fullName evidence="3">CUB domain-containing protein</fullName>
    </submittedName>
</protein>
<reference evidence="1 2" key="2">
    <citation type="submission" date="2018-11" db="EMBL/GenBank/DDBJ databases">
        <authorList>
            <consortium name="Pathogen Informatics"/>
        </authorList>
    </citation>
    <scope>NUCLEOTIDE SEQUENCE [LARGE SCALE GENOMIC DNA]</scope>
</reference>